<keyword evidence="4" id="KW-0813">Transport</keyword>
<name>A0A445G2G8_GLYSO</name>
<dbReference type="AlphaFoldDB" id="A0A445G2G8"/>
<dbReference type="InterPro" id="IPR039621">
    <property type="entry name" value="BG1-like"/>
</dbReference>
<dbReference type="GO" id="GO:0005886">
    <property type="term" value="C:plasma membrane"/>
    <property type="evidence" value="ECO:0007669"/>
    <property type="project" value="UniProtKB-SubCell"/>
</dbReference>
<gene>
    <name evidence="9" type="ORF">D0Y65_044928</name>
</gene>
<evidence type="ECO:0000256" key="5">
    <source>
        <dbReference type="ARBA" id="ARBA00022475"/>
    </source>
</evidence>
<feature type="region of interest" description="Disordered" evidence="8">
    <location>
        <begin position="41"/>
        <end position="73"/>
    </location>
</feature>
<comment type="similarity">
    <text evidence="3">Belongs to the BIG GRAIN 1 (BG1) plant protein family.</text>
</comment>
<evidence type="ECO:0000256" key="7">
    <source>
        <dbReference type="ARBA" id="ARBA00023294"/>
    </source>
</evidence>
<dbReference type="Proteomes" id="UP000289340">
    <property type="component" value="Chromosome 17"/>
</dbReference>
<dbReference type="GO" id="GO:0009734">
    <property type="term" value="P:auxin-activated signaling pathway"/>
    <property type="evidence" value="ECO:0007669"/>
    <property type="project" value="UniProtKB-KW"/>
</dbReference>
<proteinExistence type="inferred from homology"/>
<feature type="compositionally biased region" description="Low complexity" evidence="8">
    <location>
        <begin position="103"/>
        <end position="127"/>
    </location>
</feature>
<dbReference type="Gramene" id="XM_028354201.1">
    <property type="protein sequence ID" value="XP_028210002.1"/>
    <property type="gene ID" value="LOC114392936"/>
</dbReference>
<comment type="function">
    <text evidence="1">Involved in auxin transport. Regulator of the auxin signaling pathway.</text>
</comment>
<keyword evidence="10" id="KW-1185">Reference proteome</keyword>
<dbReference type="PANTHER" id="PTHR33541:SF31">
    <property type="entry name" value="PROTEIN BIG GRAIN 1-LIKE A"/>
    <property type="match status" value="1"/>
</dbReference>
<evidence type="ECO:0000313" key="9">
    <source>
        <dbReference type="EMBL" id="RZB55317.1"/>
    </source>
</evidence>
<organism evidence="9 10">
    <name type="scientific">Glycine soja</name>
    <name type="common">Wild soybean</name>
    <dbReference type="NCBI Taxonomy" id="3848"/>
    <lineage>
        <taxon>Eukaryota</taxon>
        <taxon>Viridiplantae</taxon>
        <taxon>Streptophyta</taxon>
        <taxon>Embryophyta</taxon>
        <taxon>Tracheophyta</taxon>
        <taxon>Spermatophyta</taxon>
        <taxon>Magnoliopsida</taxon>
        <taxon>eudicotyledons</taxon>
        <taxon>Gunneridae</taxon>
        <taxon>Pentapetalae</taxon>
        <taxon>rosids</taxon>
        <taxon>fabids</taxon>
        <taxon>Fabales</taxon>
        <taxon>Fabaceae</taxon>
        <taxon>Papilionoideae</taxon>
        <taxon>50 kb inversion clade</taxon>
        <taxon>NPAAA clade</taxon>
        <taxon>indigoferoid/millettioid clade</taxon>
        <taxon>Phaseoleae</taxon>
        <taxon>Glycine</taxon>
        <taxon>Glycine subgen. Soja</taxon>
    </lineage>
</organism>
<feature type="compositionally biased region" description="Low complexity" evidence="8">
    <location>
        <begin position="229"/>
        <end position="245"/>
    </location>
</feature>
<feature type="compositionally biased region" description="Basic and acidic residues" evidence="8">
    <location>
        <begin position="63"/>
        <end position="73"/>
    </location>
</feature>
<feature type="compositionally biased region" description="Polar residues" evidence="8">
    <location>
        <begin position="246"/>
        <end position="257"/>
    </location>
</feature>
<feature type="compositionally biased region" description="Basic and acidic residues" evidence="8">
    <location>
        <begin position="149"/>
        <end position="162"/>
    </location>
</feature>
<evidence type="ECO:0000256" key="2">
    <source>
        <dbReference type="ARBA" id="ARBA00004236"/>
    </source>
</evidence>
<keyword evidence="5" id="KW-1003">Cell membrane</keyword>
<comment type="caution">
    <text evidence="9">The sequence shown here is derived from an EMBL/GenBank/DDBJ whole genome shotgun (WGS) entry which is preliminary data.</text>
</comment>
<keyword evidence="7" id="KW-0927">Auxin signaling pathway</keyword>
<dbReference type="PANTHER" id="PTHR33541">
    <property type="entry name" value="PROTEIN BIG GRAIN 1-LIKE A-RELATED"/>
    <property type="match status" value="1"/>
</dbReference>
<feature type="region of interest" description="Disordered" evidence="8">
    <location>
        <begin position="1"/>
        <end position="21"/>
    </location>
</feature>
<comment type="subcellular location">
    <subcellularLocation>
        <location evidence="2">Cell membrane</location>
    </subcellularLocation>
</comment>
<evidence type="ECO:0000256" key="3">
    <source>
        <dbReference type="ARBA" id="ARBA00010067"/>
    </source>
</evidence>
<evidence type="ECO:0000256" key="6">
    <source>
        <dbReference type="ARBA" id="ARBA00023136"/>
    </source>
</evidence>
<evidence type="ECO:0000256" key="4">
    <source>
        <dbReference type="ARBA" id="ARBA00022448"/>
    </source>
</evidence>
<sequence>MHERSMKEAAGTCPQRRRTPSFSSSLLDAIYRSIDESKSNLHDDQQLGHHHHHDQTLATHSFTSEEKGGKKERMNLRRAVMLEDWMEKYGSSRSLNAQLLNSSSSSSECSSAGGIFSSSETDTTTTTLKKQRPARPTSEKKKKKKKKQDHIMSSEKKNKEGGFARTKLRALKIYGELNQRVKQPISPGSRIASFLSSIFNSQNVKKAKMCYVGAVEDVSFEHKSKSPCFSSTPSSFSRRSCMSKTPSSAKKPNNNGVKRSVRFYPVSVILGEDSEPQSNSHSHNKKCNNIYESESNLTVRKITRSSSIKELKKNTVRGKENATEEAAARGFVKGYRNSGKGEFDFIGFYGNGENENDENDDDDDVSCSSSDLFELDHLIGAARYQEELPVYETTNLETNKAIASGLCL</sequence>
<evidence type="ECO:0000313" key="10">
    <source>
        <dbReference type="Proteomes" id="UP000289340"/>
    </source>
</evidence>
<evidence type="ECO:0000256" key="8">
    <source>
        <dbReference type="SAM" id="MobiDB-lite"/>
    </source>
</evidence>
<protein>
    <submittedName>
        <fullName evidence="9">Protein BIG GRAIN 1-like A</fullName>
    </submittedName>
</protein>
<feature type="region of interest" description="Disordered" evidence="8">
    <location>
        <begin position="229"/>
        <end position="257"/>
    </location>
</feature>
<evidence type="ECO:0000256" key="1">
    <source>
        <dbReference type="ARBA" id="ARBA00002281"/>
    </source>
</evidence>
<accession>A0A445G2G8</accession>
<feature type="region of interest" description="Disordered" evidence="8">
    <location>
        <begin position="103"/>
        <end position="162"/>
    </location>
</feature>
<reference evidence="9 10" key="1">
    <citation type="submission" date="2018-09" db="EMBL/GenBank/DDBJ databases">
        <title>A high-quality reference genome of wild soybean provides a powerful tool to mine soybean genomes.</title>
        <authorList>
            <person name="Xie M."/>
            <person name="Chung C.Y.L."/>
            <person name="Li M.-W."/>
            <person name="Wong F.-L."/>
            <person name="Chan T.-F."/>
            <person name="Lam H.-M."/>
        </authorList>
    </citation>
    <scope>NUCLEOTIDE SEQUENCE [LARGE SCALE GENOMIC DNA]</scope>
    <source>
        <strain evidence="10">cv. W05</strain>
        <tissue evidence="9">Hypocotyl of etiolated seedlings</tissue>
    </source>
</reference>
<dbReference type="EMBL" id="QZWG01000017">
    <property type="protein sequence ID" value="RZB55317.1"/>
    <property type="molecule type" value="Genomic_DNA"/>
</dbReference>
<keyword evidence="6" id="KW-0472">Membrane</keyword>